<dbReference type="PANTHER" id="PTHR11961">
    <property type="entry name" value="CYTOCHROME C"/>
    <property type="match status" value="1"/>
</dbReference>
<reference evidence="13" key="1">
    <citation type="journal article" date="2014" name="Genome Announc.">
        <title>Genome sequence of the yeast Cyberlindnera fabianii (Hansenula fabianii).</title>
        <authorList>
            <person name="Freel K.C."/>
            <person name="Sarilar V."/>
            <person name="Neuveglise C."/>
            <person name="Devillers H."/>
            <person name="Friedrich A."/>
            <person name="Schacherer J."/>
        </authorList>
    </citation>
    <scope>NUCLEOTIDE SEQUENCE</scope>
    <source>
        <strain evidence="13">YJS4271</strain>
    </source>
</reference>
<dbReference type="Gene3D" id="1.10.760.10">
    <property type="entry name" value="Cytochrome c-like domain"/>
    <property type="match status" value="1"/>
</dbReference>
<keyword evidence="8 9" id="KW-0408">Iron</keyword>
<dbReference type="GO" id="GO:0020037">
    <property type="term" value="F:heme binding"/>
    <property type="evidence" value="ECO:0007669"/>
    <property type="project" value="InterPro"/>
</dbReference>
<comment type="similarity">
    <text evidence="2 10">Belongs to the cytochrome c family.</text>
</comment>
<evidence type="ECO:0000256" key="3">
    <source>
        <dbReference type="ARBA" id="ARBA00022448"/>
    </source>
</evidence>
<dbReference type="InterPro" id="IPR002327">
    <property type="entry name" value="Cyt_c_1A/1B"/>
</dbReference>
<protein>
    <submittedName>
        <fullName evidence="13">CYFA0S01e11210g1_1</fullName>
    </submittedName>
    <submittedName>
        <fullName evidence="14">Cytochrome c</fullName>
    </submittedName>
</protein>
<dbReference type="OMA" id="MPAPYKK"/>
<dbReference type="Proteomes" id="UP000189513">
    <property type="component" value="Unassembled WGS sequence"/>
</dbReference>
<dbReference type="PRINTS" id="PR00604">
    <property type="entry name" value="CYTCHRMECIAB"/>
</dbReference>
<dbReference type="InterPro" id="IPR036909">
    <property type="entry name" value="Cyt_c-like_dom_sf"/>
</dbReference>
<dbReference type="FunFam" id="1.10.760.10:FF:000001">
    <property type="entry name" value="Cytochrome c iso-1"/>
    <property type="match status" value="1"/>
</dbReference>
<evidence type="ECO:0000256" key="10">
    <source>
        <dbReference type="RuleBase" id="RU004426"/>
    </source>
</evidence>
<evidence type="ECO:0000256" key="7">
    <source>
        <dbReference type="ARBA" id="ARBA00022982"/>
    </source>
</evidence>
<reference evidence="14" key="3">
    <citation type="submission" date="2017-01" db="EMBL/GenBank/DDBJ databases">
        <authorList>
            <person name="Mah S.A."/>
            <person name="Swanson W.J."/>
            <person name="Moy G.W."/>
            <person name="Vacquier V.D."/>
        </authorList>
    </citation>
    <scope>NUCLEOTIDE SEQUENCE [LARGE SCALE GENOMIC DNA]</scope>
    <source>
        <strain evidence="14">65</strain>
    </source>
</reference>
<dbReference type="STRING" id="36022.A0A061AK56"/>
<keyword evidence="3 11" id="KW-0813">Transport</keyword>
<evidence type="ECO:0000256" key="8">
    <source>
        <dbReference type="ARBA" id="ARBA00023004"/>
    </source>
</evidence>
<evidence type="ECO:0000256" key="5">
    <source>
        <dbReference type="ARBA" id="ARBA00022660"/>
    </source>
</evidence>
<dbReference type="EMBL" id="MPUK01000001">
    <property type="protein sequence ID" value="ONH69306.1"/>
    <property type="molecule type" value="Genomic_DNA"/>
</dbReference>
<evidence type="ECO:0000259" key="12">
    <source>
        <dbReference type="PROSITE" id="PS51007"/>
    </source>
</evidence>
<keyword evidence="4 9" id="KW-0349">Heme</keyword>
<evidence type="ECO:0000313" key="13">
    <source>
        <dbReference type="EMBL" id="CDR37495.1"/>
    </source>
</evidence>
<comment type="subcellular location">
    <subcellularLocation>
        <location evidence="1">Mitochondrion intermembrane space</location>
    </subcellularLocation>
</comment>
<evidence type="ECO:0000256" key="1">
    <source>
        <dbReference type="ARBA" id="ARBA00004569"/>
    </source>
</evidence>
<accession>A0A061AK56</accession>
<keyword evidence="15" id="KW-1185">Reference proteome</keyword>
<dbReference type="Pfam" id="PF00034">
    <property type="entry name" value="Cytochrom_C"/>
    <property type="match status" value="1"/>
</dbReference>
<dbReference type="InterPro" id="IPR009056">
    <property type="entry name" value="Cyt_c-like_dom"/>
</dbReference>
<organism evidence="13">
    <name type="scientific">Cyberlindnera fabianii</name>
    <name type="common">Yeast</name>
    <name type="synonym">Hansenula fabianii</name>
    <dbReference type="NCBI Taxonomy" id="36022"/>
    <lineage>
        <taxon>Eukaryota</taxon>
        <taxon>Fungi</taxon>
        <taxon>Dikarya</taxon>
        <taxon>Ascomycota</taxon>
        <taxon>Saccharomycotina</taxon>
        <taxon>Saccharomycetes</taxon>
        <taxon>Phaffomycetales</taxon>
        <taxon>Phaffomycetaceae</taxon>
        <taxon>Cyberlindnera</taxon>
    </lineage>
</organism>
<keyword evidence="6 9" id="KW-0479">Metal-binding</keyword>
<evidence type="ECO:0000256" key="6">
    <source>
        <dbReference type="ARBA" id="ARBA00022723"/>
    </source>
</evidence>
<dbReference type="VEuPathDB" id="FungiDB:BON22_0351"/>
<keyword evidence="7 11" id="KW-0249">Electron transport</keyword>
<dbReference type="GO" id="GO:0005758">
    <property type="term" value="C:mitochondrial intermembrane space"/>
    <property type="evidence" value="ECO:0007669"/>
    <property type="project" value="UniProtKB-SubCell"/>
</dbReference>
<evidence type="ECO:0000313" key="15">
    <source>
        <dbReference type="Proteomes" id="UP000189513"/>
    </source>
</evidence>
<feature type="domain" description="Cytochrome c" evidence="12">
    <location>
        <begin position="8"/>
        <end position="109"/>
    </location>
</feature>
<dbReference type="EMBL" id="LK052886">
    <property type="protein sequence ID" value="CDR37495.1"/>
    <property type="molecule type" value="Genomic_DNA"/>
</dbReference>
<proteinExistence type="inferred from homology"/>
<comment type="function">
    <text evidence="11">Electron carrier protein. The oxidized form of the cytochrome c heme group can accept an electron from the heme group of the cytochrome c1 subunit of cytochrome reductase. Cytochrome c then transfers this electron to the cytochrome oxidase complex, the final protein carrier in the mitochondrial electron-transport chain.</text>
</comment>
<dbReference type="PROSITE" id="PS51007">
    <property type="entry name" value="CYTC"/>
    <property type="match status" value="1"/>
</dbReference>
<dbReference type="SUPFAM" id="SSF46626">
    <property type="entry name" value="Cytochrome c"/>
    <property type="match status" value="1"/>
</dbReference>
<keyword evidence="5 11" id="KW-0679">Respiratory chain</keyword>
<evidence type="ECO:0000256" key="2">
    <source>
        <dbReference type="ARBA" id="ARBA00006488"/>
    </source>
</evidence>
<gene>
    <name evidence="14" type="ORF">BON22_0351</name>
    <name evidence="13" type="ORF">CYFA0S_01e11210g</name>
</gene>
<evidence type="ECO:0000256" key="4">
    <source>
        <dbReference type="ARBA" id="ARBA00022617"/>
    </source>
</evidence>
<evidence type="ECO:0000256" key="9">
    <source>
        <dbReference type="PROSITE-ProRule" id="PRU00433"/>
    </source>
</evidence>
<dbReference type="GO" id="GO:0009055">
    <property type="term" value="F:electron transfer activity"/>
    <property type="evidence" value="ECO:0007669"/>
    <property type="project" value="InterPro"/>
</dbReference>
<evidence type="ECO:0000256" key="11">
    <source>
        <dbReference type="RuleBase" id="RU004427"/>
    </source>
</evidence>
<dbReference type="AlphaFoldDB" id="A0A061AK56"/>
<dbReference type="OrthoDB" id="449280at2759"/>
<dbReference type="GO" id="GO:0046872">
    <property type="term" value="F:metal ion binding"/>
    <property type="evidence" value="ECO:0007669"/>
    <property type="project" value="UniProtKB-KW"/>
</dbReference>
<keyword evidence="11" id="KW-0496">Mitochondrion</keyword>
<reference evidence="15" key="2">
    <citation type="journal article" date="2017" name="Genome Announc.">
        <title>Genome sequences of Cyberlindnera fabianii 65, Pichia kudriavzevii 129, and Saccharomyces cerevisiae 131 isolated from fermented masau fruits in Zimbabwe.</title>
        <authorList>
            <person name="van Rijswijck I.M.H."/>
            <person name="Derks M.F.L."/>
            <person name="Abee T."/>
            <person name="de Ridder D."/>
            <person name="Smid E.J."/>
        </authorList>
    </citation>
    <scope>NUCLEOTIDE SEQUENCE [LARGE SCALE GENOMIC DNA]</scope>
    <source>
        <strain evidence="15">65</strain>
    </source>
</reference>
<comment type="PTM">
    <text evidence="11">Binds 1 heme group per subunit.</text>
</comment>
<evidence type="ECO:0000313" key="14">
    <source>
        <dbReference type="EMBL" id="ONH69306.1"/>
    </source>
</evidence>
<name>A0A061AK56_CYBFA</name>
<sequence length="110" mass="12174">MPAPYKKGSEKKGATLFKTRCLQCHTVEEGGAHKVGPNLHGVFGRQSGQAAGYSYTDANVKKAVMWDEQTMSDYLENPKKYIPGTKMAFGGLKKEKDRNDLVTYLVKACK</sequence>